<proteinExistence type="predicted"/>
<dbReference type="EMBL" id="AY349011">
    <property type="protein sequence ID" value="AAQ54981.1"/>
    <property type="molecule type" value="Genomic_DNA"/>
</dbReference>
<gene>
    <name evidence="2" type="ORF">Bcep22_gp48</name>
</gene>
<protein>
    <recommendedName>
        <fullName evidence="1">DUF4031 domain-containing protein</fullName>
    </recommendedName>
</protein>
<reference evidence="2 3" key="1">
    <citation type="journal article" date="2011" name="J. Bacteriol.">
        <title>Genomes and Characterization of Phages Bcep22 and BcepIL02, Founders of a Novel Phage Type in Burkholderia cenocepacia.</title>
        <authorList>
            <person name="Gill J.J."/>
            <person name="Summer E.J."/>
            <person name="Russell W.K."/>
            <person name="Cologna S.M."/>
            <person name="Carlile T.M."/>
            <person name="Fuller A.C."/>
            <person name="Kitsopoulos K."/>
            <person name="Mebane L.M."/>
            <person name="Parkinson B.N."/>
            <person name="Sullivan D."/>
            <person name="Carmody L.A."/>
            <person name="Gonzalez C.F."/>
            <person name="Lipuma J.J."/>
            <person name="Young R."/>
        </authorList>
    </citation>
    <scope>NUCLEOTIDE SEQUENCE [LARGE SCALE GENOMIC DNA]</scope>
</reference>
<keyword evidence="3" id="KW-1185">Reference proteome</keyword>
<dbReference type="KEGG" id="vg:2658283"/>
<dbReference type="Pfam" id="PF13223">
    <property type="entry name" value="DUF4031"/>
    <property type="match status" value="1"/>
</dbReference>
<evidence type="ECO:0000259" key="1">
    <source>
        <dbReference type="Pfam" id="PF13223"/>
    </source>
</evidence>
<accession>Q6V7P5</accession>
<dbReference type="GeneID" id="2658283"/>
<dbReference type="InterPro" id="IPR025109">
    <property type="entry name" value="DUF4031"/>
</dbReference>
<name>Q6V7P5_9CAUD</name>
<dbReference type="RefSeq" id="NP_944277.1">
    <property type="nucleotide sequence ID" value="NC_005262.3"/>
</dbReference>
<evidence type="ECO:0000313" key="2">
    <source>
        <dbReference type="EMBL" id="AAQ54981.1"/>
    </source>
</evidence>
<dbReference type="Proteomes" id="UP000001160">
    <property type="component" value="Segment"/>
</dbReference>
<sequence>MTIYVDDMHQFEMGRYGRMKMSHMIADTTEELIALARAIGVRPKWIQHRGEPGEHFDIAKGKRELAIAAGAVPITLRQCSAMCIRRRVTGELGQPEDAEAWRDAHMAARRAQLQEQAGLVEAAFERGLET</sequence>
<evidence type="ECO:0000313" key="3">
    <source>
        <dbReference type="Proteomes" id="UP000001160"/>
    </source>
</evidence>
<organism evidence="2 3">
    <name type="scientific">Burkholderia phage Bcep22</name>
    <dbReference type="NCBI Taxonomy" id="2883944"/>
    <lineage>
        <taxon>Viruses</taxon>
        <taxon>Duplodnaviria</taxon>
        <taxon>Heunggongvirae</taxon>
        <taxon>Uroviricota</taxon>
        <taxon>Caudoviricetes</taxon>
        <taxon>Lessievirus</taxon>
        <taxon>Lessievirus bcep22</taxon>
    </lineage>
</organism>
<feature type="domain" description="DUF4031" evidence="1">
    <location>
        <begin position="3"/>
        <end position="83"/>
    </location>
</feature>